<dbReference type="AlphaFoldDB" id="A0A2P6REV8"/>
<reference evidence="8 9" key="1">
    <citation type="journal article" date="2018" name="Nat. Genet.">
        <title>The Rosa genome provides new insights in the design of modern roses.</title>
        <authorList>
            <person name="Bendahmane M."/>
        </authorList>
    </citation>
    <scope>NUCLEOTIDE SEQUENCE [LARGE SCALE GENOMIC DNA]</scope>
    <source>
        <strain evidence="9">cv. Old Blush</strain>
    </source>
</reference>
<dbReference type="Pfam" id="PF09103">
    <property type="entry name" value="BRCA-2_OB1"/>
    <property type="match status" value="1"/>
</dbReference>
<dbReference type="Proteomes" id="UP000238479">
    <property type="component" value="Chromosome 3"/>
</dbReference>
<keyword evidence="3" id="KW-0238">DNA-binding</keyword>
<dbReference type="GO" id="GO:0006355">
    <property type="term" value="P:regulation of DNA-templated transcription"/>
    <property type="evidence" value="ECO:0007669"/>
    <property type="project" value="TreeGrafter"/>
</dbReference>
<protein>
    <submittedName>
        <fullName evidence="8">Putative breast cancer type 2 susceptibility protein</fullName>
    </submittedName>
</protein>
<evidence type="ECO:0000256" key="4">
    <source>
        <dbReference type="ARBA" id="ARBA00023172"/>
    </source>
</evidence>
<evidence type="ECO:0000259" key="7">
    <source>
        <dbReference type="SMART" id="SM01341"/>
    </source>
</evidence>
<dbReference type="InterPro" id="IPR036315">
    <property type="entry name" value="BRCA2_hlx_sf"/>
</dbReference>
<dbReference type="Gene3D" id="2.40.50.140">
    <property type="entry name" value="Nucleic acid-binding proteins"/>
    <property type="match status" value="2"/>
</dbReference>
<dbReference type="InterPro" id="IPR015187">
    <property type="entry name" value="BRCA2_OB_1"/>
</dbReference>
<feature type="compositionally biased region" description="Polar residues" evidence="6">
    <location>
        <begin position="290"/>
        <end position="302"/>
    </location>
</feature>
<name>A0A2P6REV8_ROSCH</name>
<organism evidence="8 9">
    <name type="scientific">Rosa chinensis</name>
    <name type="common">China rose</name>
    <dbReference type="NCBI Taxonomy" id="74649"/>
    <lineage>
        <taxon>Eukaryota</taxon>
        <taxon>Viridiplantae</taxon>
        <taxon>Streptophyta</taxon>
        <taxon>Embryophyta</taxon>
        <taxon>Tracheophyta</taxon>
        <taxon>Spermatophyta</taxon>
        <taxon>Magnoliopsida</taxon>
        <taxon>eudicotyledons</taxon>
        <taxon>Gunneridae</taxon>
        <taxon>Pentapetalae</taxon>
        <taxon>rosids</taxon>
        <taxon>fabids</taxon>
        <taxon>Rosales</taxon>
        <taxon>Rosaceae</taxon>
        <taxon>Rosoideae</taxon>
        <taxon>Rosoideae incertae sedis</taxon>
        <taxon>Rosa</taxon>
    </lineage>
</organism>
<keyword evidence="1" id="KW-0677">Repeat</keyword>
<keyword evidence="4" id="KW-0233">DNA recombination</keyword>
<dbReference type="FunFam" id="2.40.50.140:FF:000262">
    <property type="entry name" value="Protein BREAST CANCER SUSCEPTIBILITY 2 homolog B"/>
    <property type="match status" value="1"/>
</dbReference>
<feature type="region of interest" description="Disordered" evidence="6">
    <location>
        <begin position="196"/>
        <end position="232"/>
    </location>
</feature>
<evidence type="ECO:0000313" key="9">
    <source>
        <dbReference type="Proteomes" id="UP000238479"/>
    </source>
</evidence>
<dbReference type="PANTHER" id="PTHR11289:SF0">
    <property type="entry name" value="BREAST CANCER TYPE 2 SUSCEPTIBILITY PROTEIN"/>
    <property type="match status" value="1"/>
</dbReference>
<dbReference type="CDD" id="cd04493">
    <property type="entry name" value="BRCA2DBD_OB1"/>
    <property type="match status" value="1"/>
</dbReference>
<dbReference type="STRING" id="74649.A0A2P6REV8"/>
<gene>
    <name evidence="8" type="ORF">RchiOBHm_Chr3g0484931</name>
</gene>
<dbReference type="SUPFAM" id="SSF50249">
    <property type="entry name" value="Nucleic acid-binding proteins"/>
    <property type="match status" value="3"/>
</dbReference>
<evidence type="ECO:0000256" key="5">
    <source>
        <dbReference type="ARBA" id="ARBA00023204"/>
    </source>
</evidence>
<dbReference type="InterPro" id="IPR015252">
    <property type="entry name" value="BRCA2_hlx"/>
</dbReference>
<dbReference type="FunFam" id="2.40.50.140:FF:000267">
    <property type="entry name" value="Protein BREAST CANCER SUSCEPTIBILITY 2 homolog B"/>
    <property type="match status" value="1"/>
</dbReference>
<evidence type="ECO:0000256" key="6">
    <source>
        <dbReference type="SAM" id="MobiDB-lite"/>
    </source>
</evidence>
<proteinExistence type="predicted"/>
<feature type="compositionally biased region" description="Polar residues" evidence="6">
    <location>
        <begin position="311"/>
        <end position="343"/>
    </location>
</feature>
<dbReference type="EMBL" id="PDCK01000041">
    <property type="protein sequence ID" value="PRQ44961.1"/>
    <property type="molecule type" value="Genomic_DNA"/>
</dbReference>
<dbReference type="SUPFAM" id="SSF81872">
    <property type="entry name" value="BRCA2 helical domain"/>
    <property type="match status" value="1"/>
</dbReference>
<evidence type="ECO:0000313" key="8">
    <source>
        <dbReference type="EMBL" id="PRQ44961.1"/>
    </source>
</evidence>
<dbReference type="OMA" id="MMELYNQ"/>
<evidence type="ECO:0000256" key="2">
    <source>
        <dbReference type="ARBA" id="ARBA00022763"/>
    </source>
</evidence>
<evidence type="ECO:0000256" key="1">
    <source>
        <dbReference type="ARBA" id="ARBA00022737"/>
    </source>
</evidence>
<dbReference type="GO" id="GO:0003677">
    <property type="term" value="F:DNA binding"/>
    <property type="evidence" value="ECO:0007669"/>
    <property type="project" value="UniProtKB-KW"/>
</dbReference>
<dbReference type="PROSITE" id="PS50138">
    <property type="entry name" value="BRCA2_REPEAT"/>
    <property type="match status" value="2"/>
</dbReference>
<dbReference type="InterPro" id="IPR015525">
    <property type="entry name" value="BRCA2"/>
</dbReference>
<accession>A0A2P6REV8</accession>
<comment type="caution">
    <text evidence="8">The sequence shown here is derived from an EMBL/GenBank/DDBJ whole genome shotgun (WGS) entry which is preliminary data.</text>
</comment>
<dbReference type="InterPro" id="IPR002093">
    <property type="entry name" value="BRCA2_repeat"/>
</dbReference>
<dbReference type="OrthoDB" id="21095at2759"/>
<keyword evidence="9" id="KW-1185">Reference proteome</keyword>
<dbReference type="PANTHER" id="PTHR11289">
    <property type="entry name" value="BREAST CANCER TYPE 2 SUSCEPTIBILITY PROTEIN BRCA2"/>
    <property type="match status" value="1"/>
</dbReference>
<sequence>MSTWHMFSDAAGGNFRWRISGPDPNTPPPDAAFYSDNENLSSSTRLPSMSDLLLQGCSKLAAESQRNHDAGVAMFRNGFGRSVSVKPSSLAKAASLLNSESGRMKGIESESRGGFGDSLFQTASGKMVNISSKGLVKAKRLLGLEDDNGDCNLPGFSSAGVKDAVSVSRSSLNHTTGSVQTGLTNVSNLNSVQAEVPSTARTPSSVKLHTPGGRSTSVSSDAFKTGSVQSRCKNESNQNFMQSEMTNSVSTLSSVQLHTPSGRTLSVSTDAHKTGSVQSRFKNESKLNYMQSEPSSACTPSSAKLLAPGGSSKSLSTGAHKTGSVQSGVTNETDPSFMQSQKPNLAPKPPSIKFHTAGGRSISVSTDALQRARSLLGDPDLGTLLNEGNSDLDQTFPKGREHDSHTASSHQKIPKTKFLTKSFVSPLQSSTNQVRTSAVKSDSTNWGTNLISQFDVVSNENACRSNGELPCGKKPFSNKPRTLTTVENNYLANGTGERINPVERSLAKPLVDISNTIGTTPLSNIQMTGVKRRLGGNSISPFKKPRISNFSTPLHKNVPCVPNGLSTFPSDHSSGKRRVSTRYPVLVTRMSLKKYFGMPPADQTMVDCMSDQVRRVTAINAENYMFPDESGLNYVGAEAFVHMLASSGASTQNTSREWVINHYKWIVWKLACYERCYPAKALGNFLTLPNVLEELKYRYEREVNHGHRSAIKKILEGDASPSSMLVLCISAIRSKPDPNVETSSGAENSSATKVELTDGWYSVDAILDALLSKQLAGGKLFVGQKLRIWGAGLCGWVGPISPLEVSREVMLRLHINGTYRAHWDDQLGFCNCVGAPLAFKCIKSDGGPVPWTLVGVTRIFPVLYKERLSNGRSVVRSERLETKMMQSYSQRRSNVIEGIISEFQRGLEHSHTCNERDSEGAKLLRILETAAEPEVLMAEMSTEQLNSFTKYRAKLEAIKQSDMEKSIMKALEDAGLAEREVMPLMRVRVVGLTRNLYEGEDSPKEGLITIWNPSENQKSELVEGQAYTVSDLIPTNLAADILYLLARGSKTKWKPLCQQAVDHFKPFFSPRKSILLSDFGQVPLSSEFDIAAFVVFVGEVYVAGHQKKQWVFVTDGSISESKSEELNDSLLAICFCSPHIDDQSDVPINYNLAGSTVGFCNLIKRAKDQMNALWVADATENSAYFLSFDSPHCSHLKGAAASAERWGRISSLTISRLKERVLFIIGKG</sequence>
<dbReference type="GO" id="GO:0000724">
    <property type="term" value="P:double-strand break repair via homologous recombination"/>
    <property type="evidence" value="ECO:0007669"/>
    <property type="project" value="InterPro"/>
</dbReference>
<dbReference type="Pfam" id="PF09169">
    <property type="entry name" value="BRCA-2_helical"/>
    <property type="match status" value="1"/>
</dbReference>
<feature type="region of interest" description="Disordered" evidence="6">
    <location>
        <begin position="290"/>
        <end position="358"/>
    </location>
</feature>
<dbReference type="SMART" id="SM01341">
    <property type="entry name" value="Tower"/>
    <property type="match status" value="1"/>
</dbReference>
<dbReference type="Pfam" id="PF00634">
    <property type="entry name" value="BRCA2"/>
    <property type="match status" value="2"/>
</dbReference>
<keyword evidence="2" id="KW-0227">DNA damage</keyword>
<dbReference type="InterPro" id="IPR015205">
    <property type="entry name" value="Tower_dom"/>
</dbReference>
<dbReference type="Gramene" id="PRQ44961">
    <property type="protein sequence ID" value="PRQ44961"/>
    <property type="gene ID" value="RchiOBHm_Chr3g0484931"/>
</dbReference>
<dbReference type="Gene3D" id="6.10.70.10">
    <property type="match status" value="1"/>
</dbReference>
<keyword evidence="5" id="KW-0234">DNA repair</keyword>
<feature type="region of interest" description="Disordered" evidence="6">
    <location>
        <begin position="379"/>
        <end position="415"/>
    </location>
</feature>
<feature type="domain" description="Tower" evidence="7">
    <location>
        <begin position="865"/>
        <end position="906"/>
    </location>
</feature>
<dbReference type="InterPro" id="IPR012340">
    <property type="entry name" value="NA-bd_OB-fold"/>
</dbReference>
<feature type="compositionally biased region" description="Polar residues" evidence="6">
    <location>
        <begin position="199"/>
        <end position="232"/>
    </location>
</feature>
<dbReference type="SUPFAM" id="SSF81878">
    <property type="entry name" value="BRCA2 tower domain"/>
    <property type="match status" value="1"/>
</dbReference>
<evidence type="ECO:0000256" key="3">
    <source>
        <dbReference type="ARBA" id="ARBA00023125"/>
    </source>
</evidence>